<dbReference type="AlphaFoldDB" id="A0A1C7M1N6"/>
<dbReference type="STRING" id="5627.A0A1C7M1N6"/>
<organism evidence="2 3">
    <name type="scientific">Grifola frondosa</name>
    <name type="common">Maitake</name>
    <name type="synonym">Polyporus frondosus</name>
    <dbReference type="NCBI Taxonomy" id="5627"/>
    <lineage>
        <taxon>Eukaryota</taxon>
        <taxon>Fungi</taxon>
        <taxon>Dikarya</taxon>
        <taxon>Basidiomycota</taxon>
        <taxon>Agaricomycotina</taxon>
        <taxon>Agaricomycetes</taxon>
        <taxon>Polyporales</taxon>
        <taxon>Grifolaceae</taxon>
        <taxon>Grifola</taxon>
    </lineage>
</organism>
<evidence type="ECO:0000313" key="3">
    <source>
        <dbReference type="Proteomes" id="UP000092993"/>
    </source>
</evidence>
<feature type="compositionally biased region" description="Low complexity" evidence="1">
    <location>
        <begin position="1"/>
        <end position="19"/>
    </location>
</feature>
<feature type="compositionally biased region" description="Basic and acidic residues" evidence="1">
    <location>
        <begin position="44"/>
        <end position="59"/>
    </location>
</feature>
<feature type="region of interest" description="Disordered" evidence="1">
    <location>
        <begin position="140"/>
        <end position="210"/>
    </location>
</feature>
<evidence type="ECO:0000313" key="2">
    <source>
        <dbReference type="EMBL" id="OBZ70367.1"/>
    </source>
</evidence>
<dbReference type="OrthoDB" id="3254377at2759"/>
<proteinExistence type="predicted"/>
<evidence type="ECO:0000256" key="1">
    <source>
        <dbReference type="SAM" id="MobiDB-lite"/>
    </source>
</evidence>
<gene>
    <name evidence="2" type="ORF">A0H81_09641</name>
</gene>
<dbReference type="EMBL" id="LUGG01000014">
    <property type="protein sequence ID" value="OBZ70367.1"/>
    <property type="molecule type" value="Genomic_DNA"/>
</dbReference>
<feature type="compositionally biased region" description="Basic residues" evidence="1">
    <location>
        <begin position="176"/>
        <end position="187"/>
    </location>
</feature>
<feature type="region of interest" description="Disordered" evidence="1">
    <location>
        <begin position="38"/>
        <end position="125"/>
    </location>
</feature>
<keyword evidence="3" id="KW-1185">Reference proteome</keyword>
<accession>A0A1C7M1N6</accession>
<feature type="compositionally biased region" description="Polar residues" evidence="1">
    <location>
        <begin position="141"/>
        <end position="150"/>
    </location>
</feature>
<feature type="compositionally biased region" description="Polar residues" evidence="1">
    <location>
        <begin position="75"/>
        <end position="86"/>
    </location>
</feature>
<feature type="compositionally biased region" description="Basic residues" evidence="1">
    <location>
        <begin position="195"/>
        <end position="204"/>
    </location>
</feature>
<feature type="region of interest" description="Disordered" evidence="1">
    <location>
        <begin position="1"/>
        <end position="22"/>
    </location>
</feature>
<dbReference type="Proteomes" id="UP000092993">
    <property type="component" value="Unassembled WGS sequence"/>
</dbReference>
<protein>
    <submittedName>
        <fullName evidence="2">Uncharacterized protein</fullName>
    </submittedName>
</protein>
<comment type="caution">
    <text evidence="2">The sequence shown here is derived from an EMBL/GenBank/DDBJ whole genome shotgun (WGS) entry which is preliminary data.</text>
</comment>
<sequence length="210" mass="22138">MTPPIEELSTSSDSSTSETLHVDRTVESLRQILERQKCASCSNHQDKSRSTSCASDKRTIPLPAFLSPPPVAPISGTSTATASVSRLFSKPRHSSSTRPPSPPRHSSLKNRSAPPTPLSATPSSSFLHVPDAFRVVRAASVGSQTSSGRSTPKRISFAELPESYASSKPDGAGSKFKGKNNKGKGGRRMGAARAKGMRNVRRARGGGLAG</sequence>
<name>A0A1C7M1N6_GRIFR</name>
<reference evidence="2 3" key="1">
    <citation type="submission" date="2016-03" db="EMBL/GenBank/DDBJ databases">
        <title>Whole genome sequencing of Grifola frondosa 9006-11.</title>
        <authorList>
            <person name="Min B."/>
            <person name="Park H."/>
            <person name="Kim J.-G."/>
            <person name="Cho H."/>
            <person name="Oh Y.-L."/>
            <person name="Kong W.-S."/>
            <person name="Choi I.-G."/>
        </authorList>
    </citation>
    <scope>NUCLEOTIDE SEQUENCE [LARGE SCALE GENOMIC DNA]</scope>
    <source>
        <strain evidence="2 3">9006-11</strain>
    </source>
</reference>